<dbReference type="EMBL" id="OU015569">
    <property type="protein sequence ID" value="CAG5099327.1"/>
    <property type="molecule type" value="Genomic_DNA"/>
</dbReference>
<name>A0ABN7SNF3_OIKDI</name>
<protein>
    <submittedName>
        <fullName evidence="2">Oidioi.mRNA.OKI2018_I69.XSR.g16450.t1.cds</fullName>
    </submittedName>
</protein>
<gene>
    <name evidence="2" type="ORF">OKIOD_LOCUS8008</name>
</gene>
<accession>A0ABN7SNF3</accession>
<dbReference type="Proteomes" id="UP001158576">
    <property type="component" value="Chromosome XSR"/>
</dbReference>
<organism evidence="2 3">
    <name type="scientific">Oikopleura dioica</name>
    <name type="common">Tunicate</name>
    <dbReference type="NCBI Taxonomy" id="34765"/>
    <lineage>
        <taxon>Eukaryota</taxon>
        <taxon>Metazoa</taxon>
        <taxon>Chordata</taxon>
        <taxon>Tunicata</taxon>
        <taxon>Appendicularia</taxon>
        <taxon>Copelata</taxon>
        <taxon>Oikopleuridae</taxon>
        <taxon>Oikopleura</taxon>
    </lineage>
</organism>
<evidence type="ECO:0000313" key="2">
    <source>
        <dbReference type="EMBL" id="CAG5099327.1"/>
    </source>
</evidence>
<proteinExistence type="predicted"/>
<feature type="compositionally biased region" description="Basic and acidic residues" evidence="1">
    <location>
        <begin position="76"/>
        <end position="89"/>
    </location>
</feature>
<keyword evidence="3" id="KW-1185">Reference proteome</keyword>
<reference evidence="2 3" key="1">
    <citation type="submission" date="2021-04" db="EMBL/GenBank/DDBJ databases">
        <authorList>
            <person name="Bliznina A."/>
        </authorList>
    </citation>
    <scope>NUCLEOTIDE SEQUENCE [LARGE SCALE GENOMIC DNA]</scope>
</reference>
<evidence type="ECO:0000313" key="3">
    <source>
        <dbReference type="Proteomes" id="UP001158576"/>
    </source>
</evidence>
<feature type="region of interest" description="Disordered" evidence="1">
    <location>
        <begin position="69"/>
        <end position="102"/>
    </location>
</feature>
<evidence type="ECO:0000256" key="1">
    <source>
        <dbReference type="SAM" id="MobiDB-lite"/>
    </source>
</evidence>
<sequence length="127" mass="14841">MTIEKPVAFFYDFATDKQVDQVPKFDGAAVPAKWQQNVNERQKKWQEMKTARAQVTEYKPKYSVCDPTKLRRKRKSEAPEENVKRSRTEDNEEDKENVAGDCEADLAITKVVHEELVYTEEETQHAF</sequence>